<dbReference type="InterPro" id="IPR000719">
    <property type="entry name" value="Prot_kinase_dom"/>
</dbReference>
<keyword evidence="8" id="KW-1185">Reference proteome</keyword>
<dbReference type="FunFam" id="3.10.100.10:FF:000007">
    <property type="entry name" value="L-selectin"/>
    <property type="match status" value="1"/>
</dbReference>
<sequence>MGSESSALKSCTLEEPLLTLPSGLTIYPAVLEDRKLVSVFVYKQENEDKVNKAAKHLKTLRHPCLLRFLSCTVVADGIHLVTERVQPLELVLESLSAEEICAGIYDILQALVFLHDRGKSSHNNVCISSVFVSEDGHWKLGGMETVCKFSEASPEFLTNIRTVREQNAIPPEEKAEGFKTLPDKNGHARDAYSFGGMVENFLPMLSDYVVQTYQTNNKLVNSNYIRQLIMLIRSYSIRRFFQNTCSFLLNKELTKLIFMINDVVSEELATGFQCTLRSNFLNPDPSARLPLCSLLSHNFFRNEFLEIVNFLKSLTLKTEEEKNEFFKFLLDRVQTLPEELIATRLAHKLLNPLVFAEPIAVKGFLPHLLMPKKDPVGSSQDCLLSVSLYRKHVIPQLLKLFKVHEEHVRIALLSHIELYAELFSHDDLKNQILPQVLLGMRDTNDCLVAMTLQSLAVLVPLLGAEVVVGGGRTKVFKRTTPNFTKSTDATPESSPVHVINSLKTLVFQPSKNTRKLHSKLSETKELVLGNMASLEQAELSAHLQVPAKTGRKPDMKLSLNGYTDKSAVAIVGEEDEQKIARTVEEWPDWSDAEETEKEKIVEIHICSEESQIRDSNQISKAEPWDDFETYSKVSKNTDNLSTFTSTLDATSEISQSSEPTRQSNTLKLSSAQKTRSENTLDSGTNVWNQNQVSPLETQQLPMKPHPVKKTSGAGLGEEFTIDIKKKPEKDPELDFFADMIPDIKLSSAALLVIPERTAPAEIDTSLNVLASKFAADLTETDAAGWGDDDDLNWEDENNCELLLLHMGQVVTDGKCLKQIPKTLVRLCLLSLICYELTMLKCVEGWTYHYSSDKMNWQNARKWCQDHYTDMVAIQNQEENVYLNEVIPHVRGYYWIGIRKINETWTWVGTNQTLSEEAENWAENEPNNGKSTEDCVEIYIKRDKESGKWNDETCMKQKTALCYTEILSGNGGVNAWTYHYNITPNMNWDTARQWCRDHYTDMVAIQNQNEIKHLNDVLPSNPNYYWIGIRKINGGWTWVGTNMTLKKEAENWAPGEPNNKGRAQDCVEIYIKRSSHASKWNDEKCTKQKGALCFQGDKQRLCPEGRSLFRSSSILNHTPGTGPAAFAHKKISHRTAVDGDQSQCTSHFIEPVQWMEQALLGVLDGQLLCPKCSSKLGSFNWFGEQCSCGRWVTPAFQIHKNRVDEIKHLQIPGLRLGNS</sequence>
<feature type="region of interest" description="Disordered" evidence="4">
    <location>
        <begin position="648"/>
        <end position="687"/>
    </location>
</feature>
<dbReference type="Gene3D" id="3.30.200.20">
    <property type="entry name" value="Phosphorylase Kinase, domain 1"/>
    <property type="match status" value="1"/>
</dbReference>
<dbReference type="Pfam" id="PF00059">
    <property type="entry name" value="Lectin_C"/>
    <property type="match status" value="2"/>
</dbReference>
<gene>
    <name evidence="7" type="ORF">EOD39_4675</name>
</gene>
<dbReference type="Gene3D" id="1.25.10.10">
    <property type="entry name" value="Leucine-rich Repeat Variant"/>
    <property type="match status" value="1"/>
</dbReference>
<comment type="similarity">
    <text evidence="2">Belongs to the protein kinase superfamily.</text>
</comment>
<dbReference type="InterPro" id="IPR016187">
    <property type="entry name" value="CTDL_fold"/>
</dbReference>
<evidence type="ECO:0000313" key="7">
    <source>
        <dbReference type="EMBL" id="RXN01784.1"/>
    </source>
</evidence>
<dbReference type="PROSITE" id="PS50011">
    <property type="entry name" value="PROTEIN_KINASE_DOM"/>
    <property type="match status" value="1"/>
</dbReference>
<dbReference type="EMBL" id="SCEB01000018">
    <property type="protein sequence ID" value="RXN01784.1"/>
    <property type="molecule type" value="Genomic_DNA"/>
</dbReference>
<evidence type="ECO:0000259" key="6">
    <source>
        <dbReference type="PROSITE" id="PS50041"/>
    </source>
</evidence>
<dbReference type="CDD" id="cd03592">
    <property type="entry name" value="CLECT_selectins_like"/>
    <property type="match status" value="2"/>
</dbReference>
<dbReference type="InterPro" id="IPR051177">
    <property type="entry name" value="CIK-Related_Protein"/>
</dbReference>
<dbReference type="SUPFAM" id="SSF56112">
    <property type="entry name" value="Protein kinase-like (PK-like)"/>
    <property type="match status" value="1"/>
</dbReference>
<name>A0A662Z127_ACIRT</name>
<evidence type="ECO:0000256" key="1">
    <source>
        <dbReference type="ARBA" id="ARBA00023157"/>
    </source>
</evidence>
<evidence type="ECO:0000259" key="5">
    <source>
        <dbReference type="PROSITE" id="PS50011"/>
    </source>
</evidence>
<dbReference type="PANTHER" id="PTHR12984:SF15">
    <property type="entry name" value="PROTEIN-ASSOCIATING WITH THE CARBOXYL-TERMINAL DOMAIN OF EZRIN"/>
    <property type="match status" value="1"/>
</dbReference>
<dbReference type="InterPro" id="IPR011009">
    <property type="entry name" value="Kinase-like_dom_sf"/>
</dbReference>
<dbReference type="InterPro" id="IPR011989">
    <property type="entry name" value="ARM-like"/>
</dbReference>
<evidence type="ECO:0000313" key="8">
    <source>
        <dbReference type="Proteomes" id="UP000289886"/>
    </source>
</evidence>
<dbReference type="InterPro" id="IPR033991">
    <property type="entry name" value="Selectin_CTLD"/>
</dbReference>
<dbReference type="Gene3D" id="1.10.510.10">
    <property type="entry name" value="Transferase(Phosphotransferase) domain 1"/>
    <property type="match status" value="1"/>
</dbReference>
<dbReference type="InterPro" id="IPR016186">
    <property type="entry name" value="C-type_lectin-like/link_sf"/>
</dbReference>
<comment type="caution">
    <text evidence="7">The sequence shown here is derived from an EMBL/GenBank/DDBJ whole genome shotgun (WGS) entry which is preliminary data.</text>
</comment>
<evidence type="ECO:0000256" key="2">
    <source>
        <dbReference type="ARBA" id="ARBA00038349"/>
    </source>
</evidence>
<dbReference type="PROSITE" id="PS00615">
    <property type="entry name" value="C_TYPE_LECTIN_1"/>
    <property type="match status" value="2"/>
</dbReference>
<dbReference type="GO" id="GO:0005524">
    <property type="term" value="F:ATP binding"/>
    <property type="evidence" value="ECO:0007669"/>
    <property type="project" value="InterPro"/>
</dbReference>
<reference evidence="7 8" key="1">
    <citation type="submission" date="2019-01" db="EMBL/GenBank/DDBJ databases">
        <title>Draft Genome and Complete Hox-Cluster Characterization of the Sterlet Sturgeon (Acipenser ruthenus).</title>
        <authorList>
            <person name="Wei Q."/>
        </authorList>
    </citation>
    <scope>NUCLEOTIDE SEQUENCE [LARGE SCALE GENOMIC DNA]</scope>
    <source>
        <strain evidence="7">WHYD16114868_AA</strain>
        <tissue evidence="7">Blood</tissue>
    </source>
</reference>
<dbReference type="Proteomes" id="UP000289886">
    <property type="component" value="Unassembled WGS sequence"/>
</dbReference>
<accession>A0A662Z127</accession>
<dbReference type="InterPro" id="IPR016024">
    <property type="entry name" value="ARM-type_fold"/>
</dbReference>
<dbReference type="PROSITE" id="PS50041">
    <property type="entry name" value="C_TYPE_LECTIN_2"/>
    <property type="match status" value="2"/>
</dbReference>
<dbReference type="SMART" id="SM00034">
    <property type="entry name" value="CLECT"/>
    <property type="match status" value="2"/>
</dbReference>
<dbReference type="PANTHER" id="PTHR12984">
    <property type="entry name" value="SCY1-RELATED S/T PROTEIN KINASE-LIKE"/>
    <property type="match status" value="1"/>
</dbReference>
<dbReference type="SUPFAM" id="SSF48371">
    <property type="entry name" value="ARM repeat"/>
    <property type="match status" value="1"/>
</dbReference>
<evidence type="ECO:0000256" key="3">
    <source>
        <dbReference type="PROSITE-ProRule" id="PRU00103"/>
    </source>
</evidence>
<dbReference type="PROSITE" id="PS50077">
    <property type="entry name" value="HEAT_REPEAT"/>
    <property type="match status" value="1"/>
</dbReference>
<organism evidence="7 8">
    <name type="scientific">Acipenser ruthenus</name>
    <name type="common">Sterlet sturgeon</name>
    <dbReference type="NCBI Taxonomy" id="7906"/>
    <lineage>
        <taxon>Eukaryota</taxon>
        <taxon>Metazoa</taxon>
        <taxon>Chordata</taxon>
        <taxon>Craniata</taxon>
        <taxon>Vertebrata</taxon>
        <taxon>Euteleostomi</taxon>
        <taxon>Actinopterygii</taxon>
        <taxon>Chondrostei</taxon>
        <taxon>Acipenseriformes</taxon>
        <taxon>Acipenseridae</taxon>
        <taxon>Acipenser</taxon>
    </lineage>
</organism>
<feature type="domain" description="Protein kinase" evidence="5">
    <location>
        <begin position="1"/>
        <end position="300"/>
    </location>
</feature>
<dbReference type="AlphaFoldDB" id="A0A662Z127"/>
<dbReference type="Gene3D" id="3.10.100.10">
    <property type="entry name" value="Mannose-Binding Protein A, subunit A"/>
    <property type="match status" value="2"/>
</dbReference>
<feature type="repeat" description="HEAT" evidence="3">
    <location>
        <begin position="393"/>
        <end position="431"/>
    </location>
</feature>
<feature type="domain" description="C-type lectin" evidence="6">
    <location>
        <begin position="842"/>
        <end position="962"/>
    </location>
</feature>
<dbReference type="GO" id="GO:0004672">
    <property type="term" value="F:protein kinase activity"/>
    <property type="evidence" value="ECO:0007669"/>
    <property type="project" value="InterPro"/>
</dbReference>
<evidence type="ECO:0000256" key="4">
    <source>
        <dbReference type="SAM" id="MobiDB-lite"/>
    </source>
</evidence>
<dbReference type="InterPro" id="IPR001304">
    <property type="entry name" value="C-type_lectin-like"/>
</dbReference>
<dbReference type="InterPro" id="IPR021133">
    <property type="entry name" value="HEAT_type_2"/>
</dbReference>
<keyword evidence="1" id="KW-1015">Disulfide bond</keyword>
<protein>
    <submittedName>
        <fullName evidence="7">Protein-associating with the carboxyl-terminal domain of ezrin</fullName>
    </submittedName>
</protein>
<feature type="domain" description="C-type lectin" evidence="6">
    <location>
        <begin position="972"/>
        <end position="1093"/>
    </location>
</feature>
<proteinExistence type="inferred from homology"/>
<dbReference type="InterPro" id="IPR018378">
    <property type="entry name" value="C-type_lectin_CS"/>
</dbReference>
<dbReference type="SUPFAM" id="SSF56436">
    <property type="entry name" value="C-type lectin-like"/>
    <property type="match status" value="2"/>
</dbReference>